<dbReference type="InterPro" id="IPR047252">
    <property type="entry name" value="TP53BP1-like"/>
</dbReference>
<dbReference type="SUPFAM" id="SSF52113">
    <property type="entry name" value="BRCT domain"/>
    <property type="match status" value="1"/>
</dbReference>
<dbReference type="OrthoDB" id="129353at2759"/>
<dbReference type="GO" id="GO:0045944">
    <property type="term" value="P:positive regulation of transcription by RNA polymerase II"/>
    <property type="evidence" value="ECO:0007669"/>
    <property type="project" value="TreeGrafter"/>
</dbReference>
<evidence type="ECO:0000256" key="2">
    <source>
        <dbReference type="ARBA" id="ARBA00022763"/>
    </source>
</evidence>
<dbReference type="Gene3D" id="2.30.30.140">
    <property type="match status" value="1"/>
</dbReference>
<keyword evidence="2" id="KW-0227">DNA damage</keyword>
<dbReference type="InterPro" id="IPR047250">
    <property type="entry name" value="BRCT_p53bp1-like_rpt2"/>
</dbReference>
<dbReference type="PANTHER" id="PTHR15321:SF3">
    <property type="entry name" value="TP53-BINDING PROTEIN 1"/>
    <property type="match status" value="1"/>
</dbReference>
<name>A0A1U7LUJ9_NEOID</name>
<keyword evidence="7" id="KW-1185">Reference proteome</keyword>
<feature type="compositionally biased region" description="Basic and acidic residues" evidence="4">
    <location>
        <begin position="28"/>
        <end position="37"/>
    </location>
</feature>
<dbReference type="CDD" id="cd17724">
    <property type="entry name" value="BRCT_p53bp1_rpt2"/>
    <property type="match status" value="1"/>
</dbReference>
<evidence type="ECO:0000256" key="4">
    <source>
        <dbReference type="SAM" id="MobiDB-lite"/>
    </source>
</evidence>
<dbReference type="OMA" id="TCKSEDS"/>
<accession>A0A1U7LUJ9</accession>
<evidence type="ECO:0000313" key="7">
    <source>
        <dbReference type="Proteomes" id="UP000186594"/>
    </source>
</evidence>
<feature type="compositionally biased region" description="Polar residues" evidence="4">
    <location>
        <begin position="55"/>
        <end position="69"/>
    </location>
</feature>
<evidence type="ECO:0000256" key="3">
    <source>
        <dbReference type="ARBA" id="ARBA00023242"/>
    </source>
</evidence>
<evidence type="ECO:0000256" key="1">
    <source>
        <dbReference type="ARBA" id="ARBA00004123"/>
    </source>
</evidence>
<organism evidence="6 7">
    <name type="scientific">Neolecta irregularis (strain DAH-3)</name>
    <dbReference type="NCBI Taxonomy" id="1198029"/>
    <lineage>
        <taxon>Eukaryota</taxon>
        <taxon>Fungi</taxon>
        <taxon>Dikarya</taxon>
        <taxon>Ascomycota</taxon>
        <taxon>Taphrinomycotina</taxon>
        <taxon>Neolectales</taxon>
        <taxon>Neolectaceae</taxon>
        <taxon>Neolecta</taxon>
    </lineage>
</organism>
<dbReference type="Proteomes" id="UP000186594">
    <property type="component" value="Unassembled WGS sequence"/>
</dbReference>
<dbReference type="EMBL" id="LXFE01000205">
    <property type="protein sequence ID" value="OLL26350.1"/>
    <property type="molecule type" value="Genomic_DNA"/>
</dbReference>
<feature type="region of interest" description="Disordered" evidence="4">
    <location>
        <begin position="24"/>
        <end position="116"/>
    </location>
</feature>
<reference evidence="6 7" key="1">
    <citation type="submission" date="2016-04" db="EMBL/GenBank/DDBJ databases">
        <title>Evolutionary innovation and constraint leading to complex multicellularity in the Ascomycota.</title>
        <authorList>
            <person name="Cisse O."/>
            <person name="Nguyen A."/>
            <person name="Hewitt D.A."/>
            <person name="Jedd G."/>
            <person name="Stajich J.E."/>
        </authorList>
    </citation>
    <scope>NUCLEOTIDE SEQUENCE [LARGE SCALE GENOMIC DNA]</scope>
    <source>
        <strain evidence="6 7">DAH-3</strain>
    </source>
</reference>
<dbReference type="PANTHER" id="PTHR15321">
    <property type="entry name" value="TUMOR SUPPRESSOR P53-BINDING PROTEIN 1"/>
    <property type="match status" value="1"/>
</dbReference>
<feature type="region of interest" description="Disordered" evidence="4">
    <location>
        <begin position="284"/>
        <end position="347"/>
    </location>
</feature>
<dbReference type="GO" id="GO:0005634">
    <property type="term" value="C:nucleus"/>
    <property type="evidence" value="ECO:0007669"/>
    <property type="project" value="UniProtKB-SubCell"/>
</dbReference>
<dbReference type="InterPro" id="IPR036420">
    <property type="entry name" value="BRCT_dom_sf"/>
</dbReference>
<dbReference type="GO" id="GO:0000077">
    <property type="term" value="P:DNA damage checkpoint signaling"/>
    <property type="evidence" value="ECO:0007669"/>
    <property type="project" value="TreeGrafter"/>
</dbReference>
<dbReference type="Pfam" id="PF18115">
    <property type="entry name" value="Tudor_3"/>
    <property type="match status" value="1"/>
</dbReference>
<comment type="subcellular location">
    <subcellularLocation>
        <location evidence="1">Nucleus</location>
    </subcellularLocation>
</comment>
<dbReference type="STRING" id="1198029.A0A1U7LUJ9"/>
<dbReference type="InterPro" id="IPR001357">
    <property type="entry name" value="BRCT_dom"/>
</dbReference>
<dbReference type="PROSITE" id="PS50172">
    <property type="entry name" value="BRCT"/>
    <property type="match status" value="2"/>
</dbReference>
<comment type="caution">
    <text evidence="6">The sequence shown here is derived from an EMBL/GenBank/DDBJ whole genome shotgun (WGS) entry which is preliminary data.</text>
</comment>
<dbReference type="SMART" id="SM00292">
    <property type="entry name" value="BRCT"/>
    <property type="match status" value="2"/>
</dbReference>
<evidence type="ECO:0000259" key="5">
    <source>
        <dbReference type="PROSITE" id="PS50172"/>
    </source>
</evidence>
<gene>
    <name evidence="6" type="ORF">NEOLI_000906</name>
</gene>
<feature type="compositionally biased region" description="Polar residues" evidence="4">
    <location>
        <begin position="298"/>
        <end position="316"/>
    </location>
</feature>
<dbReference type="AlphaFoldDB" id="A0A1U7LUJ9"/>
<dbReference type="Gene3D" id="3.40.50.10190">
    <property type="entry name" value="BRCT domain"/>
    <property type="match status" value="1"/>
</dbReference>
<protein>
    <submittedName>
        <fullName evidence="6">DNA repair protein crb2</fullName>
    </submittedName>
</protein>
<dbReference type="InterPro" id="IPR041297">
    <property type="entry name" value="Crb2_Tudor"/>
</dbReference>
<feature type="domain" description="BRCT" evidence="5">
    <location>
        <begin position="759"/>
        <end position="879"/>
    </location>
</feature>
<proteinExistence type="predicted"/>
<dbReference type="CDD" id="cd17745">
    <property type="entry name" value="BRCT_p53bp1_rpt1"/>
    <property type="match status" value="1"/>
</dbReference>
<sequence>MMDPQELLKNSQIIEDDNQIRKFAISRQSHDQSKKETTQYTDEVPESVLSERIRQSPQQHLSTSQSSPASLRKSKDQNNDSFSQSDHDEEGLSQLRVASISTNDKFGPIGQSTARASWGSLDPMNQQHSSFKPPSPILCAGATQEFETPYGCSKTSQNLRLSQFFQDSPEAESSPLPQSVKMKPSRSLVELQGSYSHKTSGRHQDVAEKASNIRVASTSLPRTRKRKHRTNHVDRLRAFDELRKPIVLPTSDNEPFLEDNEFGKHPQLGRCRSANVDTNLAQGMDEEDDLPERPFSSAPLQSNYGYENQTPDSLLVNSLKGDSPGLPLLLPPQPASDSKSPAPYPSPIQYELGTQVDQKTGLSNAQYTADAGFRITTRSEERKMSFAIKGSSPESQDTMATPFMRREVEIPGTVFETSPIYKATQLADKTPSRVLSPKYGNGVSYPSSELPYKPVVLSRFRQRSTRSQSPTLEHQNTLSTTANVVLKRKQLTDNPPSVIESQENEVSPSSEIRRLKKFRTAGITVVQDSQNKNTTPISADTKSRKQQGMALPMLSIVMENTNSLVKSRSRSVSETSDRATSVSSAAAAQGLKQCNRVFALFKGHPAYYYPARVVSPVALWSKTEAKQLRVRFDDTFETTLDRLHIKRFELHPGDVVKVDEQGCRKTTFVVEKVENHRSLKAKRKDTGILTDVPLEKLYLTPSMFDKLSDRTFPALGVDSWTCKSEDSDRETPARQFITTRSSVPRATSTPPNSQVNLEPISKLFGSIAFAITLSPHADHIRHDLRQSIELHSGIVLDSGFEELFFKHKDFVKHSGQGQGVMSILTEYRNLKFACVIADSHCRKVKYLQALAFGLPCLSVRFVEDCVSHNEVIDFGPYLLPAGESEYLGCVKSMTVKPIQLSFGVCLTDRKGLLSGMSVAVMTSKNKDEGRKTYLFLARAMGADISFRITEFDASQIMRAKMNQPASLLVLVSPDELRRAEGAFGRYSRVVTLEWIVQSLILGKLLQ</sequence>
<dbReference type="GO" id="GO:0042393">
    <property type="term" value="F:histone binding"/>
    <property type="evidence" value="ECO:0007669"/>
    <property type="project" value="TreeGrafter"/>
</dbReference>
<dbReference type="InterPro" id="IPR047249">
    <property type="entry name" value="BRCT_p53bp1-like_rpt1"/>
</dbReference>
<keyword evidence="3" id="KW-0539">Nucleus</keyword>
<feature type="compositionally biased region" description="Low complexity" evidence="4">
    <location>
        <begin position="318"/>
        <end position="328"/>
    </location>
</feature>
<evidence type="ECO:0000313" key="6">
    <source>
        <dbReference type="EMBL" id="OLL26350.1"/>
    </source>
</evidence>
<feature type="compositionally biased region" description="Polar residues" evidence="4">
    <location>
        <begin position="99"/>
        <end position="115"/>
    </location>
</feature>
<feature type="domain" description="BRCT" evidence="5">
    <location>
        <begin position="908"/>
        <end position="1006"/>
    </location>
</feature>